<dbReference type="STRING" id="1921010.MMIC_P2315"/>
<comment type="caution">
    <text evidence="2">The sequence shown here is derived from an EMBL/GenBank/DDBJ whole genome shotgun (WGS) entry which is preliminary data.</text>
</comment>
<dbReference type="RefSeq" id="WP_265331372.1">
    <property type="nucleotide sequence ID" value="NZ_BDFD01000027.1"/>
</dbReference>
<dbReference type="Pfam" id="PF13460">
    <property type="entry name" value="NAD_binding_10"/>
    <property type="match status" value="1"/>
</dbReference>
<gene>
    <name evidence="2" type="ORF">MMIC_P2315</name>
</gene>
<dbReference type="GO" id="GO:0016491">
    <property type="term" value="F:oxidoreductase activity"/>
    <property type="evidence" value="ECO:0007669"/>
    <property type="project" value="UniProtKB-KW"/>
</dbReference>
<evidence type="ECO:0000313" key="2">
    <source>
        <dbReference type="EMBL" id="GAV21331.1"/>
    </source>
</evidence>
<dbReference type="InterPro" id="IPR016040">
    <property type="entry name" value="NAD(P)-bd_dom"/>
</dbReference>
<sequence>MTVACRHPERARELLVDGAQLAKVDVVDGTGLDKAVAGADTVIYLVGLLFEKGCQNFATAHVDGVARVLDACKRAGVQQYLHMSALGAGQVDESAYAQTKGEAEALVRESGLNWTIFRPSIIYGAGDNFFNQFKAMSALLPVMPVISGATRFQPVWVEDVARAFVSSIGNRHVNGQAYDLGGPGTYSFQELLEMLMAELGRKRLLIPVPGFAAKLMALFTGLLPTPPITLDQLKLLAHDNVVDGEPFPAIFGEPAAVESVLPTYIVASRSEWRQHQMDASRQHYRKGGI</sequence>
<feature type="domain" description="NAD(P)-binding" evidence="1">
    <location>
        <begin position="2"/>
        <end position="122"/>
    </location>
</feature>
<organism evidence="2 3">
    <name type="scientific">Mariprofundus micogutta</name>
    <dbReference type="NCBI Taxonomy" id="1921010"/>
    <lineage>
        <taxon>Bacteria</taxon>
        <taxon>Pseudomonadati</taxon>
        <taxon>Pseudomonadota</taxon>
        <taxon>Candidatius Mariprofundia</taxon>
        <taxon>Mariprofundales</taxon>
        <taxon>Mariprofundaceae</taxon>
        <taxon>Mariprofundus</taxon>
    </lineage>
</organism>
<dbReference type="Proteomes" id="UP000231632">
    <property type="component" value="Unassembled WGS sequence"/>
</dbReference>
<dbReference type="PANTHER" id="PTHR12126:SF11">
    <property type="entry name" value="NADH DEHYDROGENASE [UBIQUINONE] 1 ALPHA SUBCOMPLEX SUBUNIT 9, MITOCHONDRIAL"/>
    <property type="match status" value="1"/>
</dbReference>
<dbReference type="InterPro" id="IPR051207">
    <property type="entry name" value="ComplexI_NDUFA9_subunit"/>
</dbReference>
<name>A0A1L8CQY3_9PROT</name>
<reference evidence="2 3" key="1">
    <citation type="journal article" date="2017" name="Arch. Microbiol.">
        <title>Mariprofundus micogutta sp. nov., a novel iron-oxidizing zetaproteobacterium isolated from a deep-sea hydrothermal field at the Bayonnaise knoll of the Izu-Ogasawara arc, and a description of Mariprofundales ord. nov. and Zetaproteobacteria classis nov.</title>
        <authorList>
            <person name="Makita H."/>
            <person name="Tanaka E."/>
            <person name="Mitsunobu S."/>
            <person name="Miyazaki M."/>
            <person name="Nunoura T."/>
            <person name="Uematsu K."/>
            <person name="Takaki Y."/>
            <person name="Nishi S."/>
            <person name="Shimamura S."/>
            <person name="Takai K."/>
        </authorList>
    </citation>
    <scope>NUCLEOTIDE SEQUENCE [LARGE SCALE GENOMIC DNA]</scope>
    <source>
        <strain evidence="2 3">ET2</strain>
    </source>
</reference>
<accession>A0A1L8CQY3</accession>
<evidence type="ECO:0000259" key="1">
    <source>
        <dbReference type="Pfam" id="PF13460"/>
    </source>
</evidence>
<dbReference type="PANTHER" id="PTHR12126">
    <property type="entry name" value="NADH-UBIQUINONE OXIDOREDUCTASE 39 KDA SUBUNIT-RELATED"/>
    <property type="match status" value="1"/>
</dbReference>
<dbReference type="EC" id="1.6.99.3" evidence="2"/>
<dbReference type="AlphaFoldDB" id="A0A1L8CQY3"/>
<dbReference type="SUPFAM" id="SSF51735">
    <property type="entry name" value="NAD(P)-binding Rossmann-fold domains"/>
    <property type="match status" value="1"/>
</dbReference>
<dbReference type="EMBL" id="BDFD01000027">
    <property type="protein sequence ID" value="GAV21331.1"/>
    <property type="molecule type" value="Genomic_DNA"/>
</dbReference>
<evidence type="ECO:0000313" key="3">
    <source>
        <dbReference type="Proteomes" id="UP000231632"/>
    </source>
</evidence>
<protein>
    <submittedName>
        <fullName evidence="2">NADH dehydrogenase</fullName>
        <ecNumber evidence="2">1.6.99.3</ecNumber>
    </submittedName>
</protein>
<dbReference type="GO" id="GO:0044877">
    <property type="term" value="F:protein-containing complex binding"/>
    <property type="evidence" value="ECO:0007669"/>
    <property type="project" value="TreeGrafter"/>
</dbReference>
<keyword evidence="3" id="KW-1185">Reference proteome</keyword>
<dbReference type="CDD" id="cd05271">
    <property type="entry name" value="NDUFA9_like_SDR_a"/>
    <property type="match status" value="1"/>
</dbReference>
<dbReference type="InterPro" id="IPR036291">
    <property type="entry name" value="NAD(P)-bd_dom_sf"/>
</dbReference>
<dbReference type="Gene3D" id="3.40.50.720">
    <property type="entry name" value="NAD(P)-binding Rossmann-like Domain"/>
    <property type="match status" value="1"/>
</dbReference>
<proteinExistence type="predicted"/>
<keyword evidence="2" id="KW-0560">Oxidoreductase</keyword>